<dbReference type="PANTHER" id="PTHR31377:SF0">
    <property type="entry name" value="AGMATINE DEIMINASE-RELATED"/>
    <property type="match status" value="1"/>
</dbReference>
<dbReference type="Pfam" id="PF04371">
    <property type="entry name" value="PAD_porph"/>
    <property type="match status" value="1"/>
</dbReference>
<evidence type="ECO:0000313" key="3">
    <source>
        <dbReference type="Proteomes" id="UP000179037"/>
    </source>
</evidence>
<name>A0A1F6U2C0_9PROT</name>
<evidence type="ECO:0000256" key="1">
    <source>
        <dbReference type="ARBA" id="ARBA00022801"/>
    </source>
</evidence>
<dbReference type="EMBL" id="MFTC01000039">
    <property type="protein sequence ID" value="OGI51533.1"/>
    <property type="molecule type" value="Genomic_DNA"/>
</dbReference>
<gene>
    <name evidence="2" type="ORF">A3A87_03730</name>
</gene>
<dbReference type="STRING" id="1817768.A3A87_03730"/>
<accession>A0A1F6U2C0</accession>
<comment type="caution">
    <text evidence="2">The sequence shown here is derived from an EMBL/GenBank/DDBJ whole genome shotgun (WGS) entry which is preliminary data.</text>
</comment>
<dbReference type="Gene3D" id="3.75.10.10">
    <property type="entry name" value="L-arginine/glycine Amidinotransferase, Chain A"/>
    <property type="match status" value="1"/>
</dbReference>
<proteinExistence type="predicted"/>
<dbReference type="InterPro" id="IPR007466">
    <property type="entry name" value="Peptidyl-Arg-deiminase_porph"/>
</dbReference>
<sequence>MAEACRNYLPPEWAPQSGVMLTWPHVHGDWAKHLKQVEPVFAEIARQVTLREKVLISCYDRAHREQVGARLTAAGVDMGRAILWTVPSNDTWARDHGPLTVICHGETMLLDFGFNGWGGKFGYELDNQISRKLYGMDAFGNAPMQTVDMVLEGGSIEVDGSGTLLTTARCLLAPTRNPDLTREQLEQRLKELLGLNRILWLQHGYLAGDDTDSHIDTLARFCDSRTIAYVRCDDKNDEHYVELKAMEDELKAFRAADGQPYRLVPLPWPRAKFDEDGNRLPATYANFLIINGAVLVPTYEDPADNDALAQLKECFPDREIVAINCLPLIYQFGSLHCVTMQLPEGVL</sequence>
<dbReference type="GO" id="GO:0047632">
    <property type="term" value="F:agmatine deiminase activity"/>
    <property type="evidence" value="ECO:0007669"/>
    <property type="project" value="TreeGrafter"/>
</dbReference>
<dbReference type="GO" id="GO:0004668">
    <property type="term" value="F:protein-arginine deiminase activity"/>
    <property type="evidence" value="ECO:0007669"/>
    <property type="project" value="InterPro"/>
</dbReference>
<dbReference type="SUPFAM" id="SSF55909">
    <property type="entry name" value="Pentein"/>
    <property type="match status" value="1"/>
</dbReference>
<keyword evidence="1" id="KW-0378">Hydrolase</keyword>
<dbReference type="GO" id="GO:0009446">
    <property type="term" value="P:putrescine biosynthetic process"/>
    <property type="evidence" value="ECO:0007669"/>
    <property type="project" value="InterPro"/>
</dbReference>
<organism evidence="2 3">
    <name type="scientific">Candidatus Muproteobacteria bacterium RIFCSPLOWO2_01_FULL_60_18</name>
    <dbReference type="NCBI Taxonomy" id="1817768"/>
    <lineage>
        <taxon>Bacteria</taxon>
        <taxon>Pseudomonadati</taxon>
        <taxon>Pseudomonadota</taxon>
        <taxon>Candidatus Muproteobacteria</taxon>
    </lineage>
</organism>
<reference evidence="2 3" key="1">
    <citation type="journal article" date="2016" name="Nat. Commun.">
        <title>Thousands of microbial genomes shed light on interconnected biogeochemical processes in an aquifer system.</title>
        <authorList>
            <person name="Anantharaman K."/>
            <person name="Brown C.T."/>
            <person name="Hug L.A."/>
            <person name="Sharon I."/>
            <person name="Castelle C.J."/>
            <person name="Probst A.J."/>
            <person name="Thomas B.C."/>
            <person name="Singh A."/>
            <person name="Wilkins M.J."/>
            <person name="Karaoz U."/>
            <person name="Brodie E.L."/>
            <person name="Williams K.H."/>
            <person name="Hubbard S.S."/>
            <person name="Banfield J.F."/>
        </authorList>
    </citation>
    <scope>NUCLEOTIDE SEQUENCE [LARGE SCALE GENOMIC DNA]</scope>
</reference>
<dbReference type="Proteomes" id="UP000179037">
    <property type="component" value="Unassembled WGS sequence"/>
</dbReference>
<dbReference type="PANTHER" id="PTHR31377">
    <property type="entry name" value="AGMATINE DEIMINASE-RELATED"/>
    <property type="match status" value="1"/>
</dbReference>
<evidence type="ECO:0000313" key="2">
    <source>
        <dbReference type="EMBL" id="OGI51533.1"/>
    </source>
</evidence>
<dbReference type="AlphaFoldDB" id="A0A1F6U2C0"/>
<protein>
    <submittedName>
        <fullName evidence="2">Agmatine deiminase</fullName>
    </submittedName>
</protein>